<comment type="similarity">
    <text evidence="1">Belongs to the TIP41 family.</text>
</comment>
<feature type="compositionally biased region" description="Pro residues" evidence="2">
    <location>
        <begin position="74"/>
        <end position="87"/>
    </location>
</feature>
<evidence type="ECO:0008006" key="5">
    <source>
        <dbReference type="Google" id="ProtNLM"/>
    </source>
</evidence>
<evidence type="ECO:0000313" key="3">
    <source>
        <dbReference type="EMBL" id="WWD21642.1"/>
    </source>
</evidence>
<evidence type="ECO:0000256" key="2">
    <source>
        <dbReference type="SAM" id="MobiDB-lite"/>
    </source>
</evidence>
<evidence type="ECO:0000313" key="4">
    <source>
        <dbReference type="Proteomes" id="UP000322225"/>
    </source>
</evidence>
<dbReference type="Proteomes" id="UP000322225">
    <property type="component" value="Chromosome 11"/>
</dbReference>
<dbReference type="PANTHER" id="PTHR21021:SF16">
    <property type="entry name" value="TIP41-LIKE PROTEIN"/>
    <property type="match status" value="1"/>
</dbReference>
<keyword evidence="4" id="KW-1185">Reference proteome</keyword>
<feature type="compositionally biased region" description="Low complexity" evidence="2">
    <location>
        <begin position="162"/>
        <end position="173"/>
    </location>
</feature>
<feature type="region of interest" description="Disordered" evidence="2">
    <location>
        <begin position="61"/>
        <end position="109"/>
    </location>
</feature>
<dbReference type="GeneID" id="43589032"/>
<sequence>MHHVVDKVEAAAIMRQCVYREKVVLSPVTYGPATGQLSEINLVLLLSFSVSVHCDIAYHHPTQRGSTDRMSTPTPFPGTTRPPPASAPTPAQAVARSPPSPPFSLDSTKHTSAIKIGPWRIEATKRPILNGKEIDAAEKSLLLPLPEMTFGNNSLSLTYDPSSSSSSISGSSSTYQAQQVDENSGEKVEIRFDTLDALAGVAVGEGWEERVGGGVLVSMAEKWGKSRSSPNSMLTDTPLPSKPVKPHDWTYSTCYAGSIAGPSTFKPSPTHSLPLALLARQDPNLDRILFYDDVPLFEDELHDNGESILNVRIRVMPHCFFILARLFVRVDDVLFRIHDVRVYHAFGSDEIVREISGMEASYEEIKRHLEKPSDLSPLTSPNWVYGVMSSINDLPARPDLIHRSSSSSRGGKPWPGLGRRVEVLRLPRPREGVEGATDGLGKITI</sequence>
<reference evidence="3" key="1">
    <citation type="submission" date="2017-08" db="EMBL/GenBank/DDBJ databases">
        <authorList>
            <person name="Cuomo C."/>
            <person name="Billmyre B."/>
            <person name="Heitman J."/>
        </authorList>
    </citation>
    <scope>NUCLEOTIDE SEQUENCE</scope>
    <source>
        <strain evidence="3">CBS 12478</strain>
    </source>
</reference>
<accession>A0AAJ8N015</accession>
<evidence type="ECO:0000256" key="1">
    <source>
        <dbReference type="ARBA" id="ARBA00006658"/>
    </source>
</evidence>
<dbReference type="AlphaFoldDB" id="A0AAJ8N015"/>
<feature type="region of interest" description="Disordered" evidence="2">
    <location>
        <begin position="158"/>
        <end position="182"/>
    </location>
</feature>
<dbReference type="GO" id="GO:0031929">
    <property type="term" value="P:TOR signaling"/>
    <property type="evidence" value="ECO:0007669"/>
    <property type="project" value="TreeGrafter"/>
</dbReference>
<dbReference type="KEGG" id="ksn:43589032"/>
<dbReference type="Pfam" id="PF04176">
    <property type="entry name" value="TIP41"/>
    <property type="match status" value="1"/>
</dbReference>
<organism evidence="3 4">
    <name type="scientific">Kwoniella shandongensis</name>
    <dbReference type="NCBI Taxonomy" id="1734106"/>
    <lineage>
        <taxon>Eukaryota</taxon>
        <taxon>Fungi</taxon>
        <taxon>Dikarya</taxon>
        <taxon>Basidiomycota</taxon>
        <taxon>Agaricomycotina</taxon>
        <taxon>Tremellomycetes</taxon>
        <taxon>Tremellales</taxon>
        <taxon>Cryptococcaceae</taxon>
        <taxon>Kwoniella</taxon>
    </lineage>
</organism>
<reference evidence="3" key="2">
    <citation type="submission" date="2024-01" db="EMBL/GenBank/DDBJ databases">
        <title>Comparative genomics of Cryptococcus and Kwoniella reveals pathogenesis evolution and contrasting modes of karyotype evolution via chromosome fusion or intercentromeric recombination.</title>
        <authorList>
            <person name="Coelho M.A."/>
            <person name="David-Palma M."/>
            <person name="Shea T."/>
            <person name="Bowers K."/>
            <person name="McGinley-Smith S."/>
            <person name="Mohammad A.W."/>
            <person name="Gnirke A."/>
            <person name="Yurkov A.M."/>
            <person name="Nowrousian M."/>
            <person name="Sun S."/>
            <person name="Cuomo C.A."/>
            <person name="Heitman J."/>
        </authorList>
    </citation>
    <scope>NUCLEOTIDE SEQUENCE</scope>
    <source>
        <strain evidence="3">CBS 12478</strain>
    </source>
</reference>
<dbReference type="GO" id="GO:0005829">
    <property type="term" value="C:cytosol"/>
    <property type="evidence" value="ECO:0007669"/>
    <property type="project" value="TreeGrafter"/>
</dbReference>
<dbReference type="InterPro" id="IPR051330">
    <property type="entry name" value="Phosphatase_reg/MetRdx"/>
</dbReference>
<name>A0AAJ8N015_9TREE</name>
<dbReference type="InterPro" id="IPR007303">
    <property type="entry name" value="TIP41-like"/>
</dbReference>
<dbReference type="EMBL" id="CP144061">
    <property type="protein sequence ID" value="WWD21642.1"/>
    <property type="molecule type" value="Genomic_DNA"/>
</dbReference>
<dbReference type="PANTHER" id="PTHR21021">
    <property type="entry name" value="GAF/PUTATIVE CYTOSKELETAL PROTEIN"/>
    <property type="match status" value="1"/>
</dbReference>
<dbReference type="RefSeq" id="XP_031860691.2">
    <property type="nucleotide sequence ID" value="XM_032004892.2"/>
</dbReference>
<protein>
    <recommendedName>
        <fullName evidence="5">TIP41-like protein</fullName>
    </recommendedName>
</protein>
<gene>
    <name evidence="3" type="ORF">CI109_106128</name>
</gene>
<proteinExistence type="inferred from homology"/>